<dbReference type="FunFam" id="2.40.100.10:FF:000019">
    <property type="entry name" value="Peptidyl-prolyl cis-trans isomerase"/>
    <property type="match status" value="1"/>
</dbReference>
<dbReference type="GO" id="GO:0000324">
    <property type="term" value="C:fungal-type vacuole"/>
    <property type="evidence" value="ECO:0007669"/>
    <property type="project" value="TreeGrafter"/>
</dbReference>
<evidence type="ECO:0000256" key="1">
    <source>
        <dbReference type="ARBA" id="ARBA00000971"/>
    </source>
</evidence>
<keyword evidence="4 7" id="KW-0697">Rotamase</keyword>
<keyword evidence="3 7" id="KW-0732">Signal</keyword>
<sequence>MKFQLLSIITLFACLFTTTIFAKEESSDPEITHKVYFDINHGDEKIGRIVMGLYGLTTPQTVENFYQLTISRDPKMGYLHSIFHRVIPNFMIQGGDFTHRSGIGGKSIFGNSFKDENFDVKHNKPGRLSMANRGKDTNGSQFFITTVPCPWLDGKHVVFGEVLEGMDVVNYIENVKTDSRNMPVKEVSIIESGELETVPLGNEDAAKLQEEIKAEADEQASEAAHDEL</sequence>
<protein>
    <recommendedName>
        <fullName evidence="7">Peptidyl-prolyl cis-trans isomerase</fullName>
        <shortName evidence="7">PPIase</shortName>
        <ecNumber evidence="7">5.2.1.8</ecNumber>
    </recommendedName>
</protein>
<dbReference type="InterPro" id="IPR002130">
    <property type="entry name" value="Cyclophilin-type_PPIase_dom"/>
</dbReference>
<dbReference type="Gene3D" id="2.40.100.10">
    <property type="entry name" value="Cyclophilin-like"/>
    <property type="match status" value="1"/>
</dbReference>
<evidence type="ECO:0000256" key="4">
    <source>
        <dbReference type="ARBA" id="ARBA00023110"/>
    </source>
</evidence>
<reference evidence="9 10" key="1">
    <citation type="journal article" date="2019" name="BMC Genomics">
        <title>Chromosome level assembly and comparative genome analysis confirm lager-brewing yeasts originated from a single hybridization.</title>
        <authorList>
            <person name="Salazar A.N."/>
            <person name="Gorter de Vries A.R."/>
            <person name="van den Broek M."/>
            <person name="Brouwers N."/>
            <person name="de la Torre Cortes P."/>
            <person name="Kuijpers N.G.A."/>
            <person name="Daran J.G."/>
            <person name="Abeel T."/>
        </authorList>
    </citation>
    <scope>NUCLEOTIDE SEQUENCE [LARGE SCALE GENOMIC DNA]</scope>
    <source>
        <strain evidence="9 10">CBS 1483</strain>
    </source>
</reference>
<evidence type="ECO:0000259" key="8">
    <source>
        <dbReference type="PROSITE" id="PS50072"/>
    </source>
</evidence>
<accession>A0A6C1E508</accession>
<dbReference type="SUPFAM" id="SSF50891">
    <property type="entry name" value="Cyclophilin-like"/>
    <property type="match status" value="1"/>
</dbReference>
<dbReference type="EC" id="5.2.1.8" evidence="7"/>
<dbReference type="InterPro" id="IPR029000">
    <property type="entry name" value="Cyclophilin-like_dom_sf"/>
</dbReference>
<keyword evidence="10" id="KW-1185">Reference proteome</keyword>
<feature type="signal peptide" evidence="7">
    <location>
        <begin position="1"/>
        <end position="22"/>
    </location>
</feature>
<proteinExistence type="inferred from homology"/>
<keyword evidence="5 7" id="KW-0413">Isomerase</keyword>
<dbReference type="PANTHER" id="PTHR11071:SF561">
    <property type="entry name" value="PEPTIDYL-PROLYL CIS-TRANS ISOMERASE D-RELATED"/>
    <property type="match status" value="1"/>
</dbReference>
<comment type="catalytic activity">
    <reaction evidence="1 7">
        <text>[protein]-peptidylproline (omega=180) = [protein]-peptidylproline (omega=0)</text>
        <dbReference type="Rhea" id="RHEA:16237"/>
        <dbReference type="Rhea" id="RHEA-COMP:10747"/>
        <dbReference type="Rhea" id="RHEA-COMP:10748"/>
        <dbReference type="ChEBI" id="CHEBI:83833"/>
        <dbReference type="ChEBI" id="CHEBI:83834"/>
        <dbReference type="EC" id="5.2.1.8"/>
    </reaction>
</comment>
<dbReference type="PROSITE" id="PS50072">
    <property type="entry name" value="CSA_PPIASE_2"/>
    <property type="match status" value="1"/>
</dbReference>
<feature type="domain" description="PPIase cyclophilin-type" evidence="8">
    <location>
        <begin position="36"/>
        <end position="194"/>
    </location>
</feature>
<gene>
    <name evidence="9" type="primary">CPR5_2</name>
    <name evidence="9" type="ORF">GRS66_006094</name>
</gene>
<dbReference type="Proteomes" id="UP000501346">
    <property type="component" value="Chromosome SeII-SeIV"/>
</dbReference>
<dbReference type="EMBL" id="CP048999">
    <property type="protein sequence ID" value="QID83624.1"/>
    <property type="molecule type" value="Genomic_DNA"/>
</dbReference>
<comment type="function">
    <text evidence="2 7">PPIases accelerate the folding of proteins. It catalyzes the cis-trans isomerization of proline imidic peptide bonds in oligopeptides.</text>
</comment>
<organism evidence="9 10">
    <name type="scientific">Saccharomyces pastorianus</name>
    <name type="common">Lager yeast</name>
    <name type="synonym">Saccharomyces cerevisiae x Saccharomyces eubayanus</name>
    <dbReference type="NCBI Taxonomy" id="27292"/>
    <lineage>
        <taxon>Eukaryota</taxon>
        <taxon>Fungi</taxon>
        <taxon>Dikarya</taxon>
        <taxon>Ascomycota</taxon>
        <taxon>Saccharomycotina</taxon>
        <taxon>Saccharomycetes</taxon>
        <taxon>Saccharomycetales</taxon>
        <taxon>Saccharomycetaceae</taxon>
        <taxon>Saccharomyces</taxon>
    </lineage>
</organism>
<comment type="similarity">
    <text evidence="6">Belongs to the cyclophilin-type PPIase family. PPIase B subfamily.</text>
</comment>
<dbReference type="PROSITE" id="PS00170">
    <property type="entry name" value="CSA_PPIASE_1"/>
    <property type="match status" value="1"/>
</dbReference>
<dbReference type="PRINTS" id="PR00153">
    <property type="entry name" value="CSAPPISMRASE"/>
</dbReference>
<dbReference type="PANTHER" id="PTHR11071">
    <property type="entry name" value="PEPTIDYL-PROLYL CIS-TRANS ISOMERASE"/>
    <property type="match status" value="1"/>
</dbReference>
<dbReference type="GO" id="GO:0006457">
    <property type="term" value="P:protein folding"/>
    <property type="evidence" value="ECO:0007669"/>
    <property type="project" value="InterPro"/>
</dbReference>
<evidence type="ECO:0000256" key="6">
    <source>
        <dbReference type="ARBA" id="ARBA00038340"/>
    </source>
</evidence>
<dbReference type="Pfam" id="PF00160">
    <property type="entry name" value="Pro_isomerase"/>
    <property type="match status" value="1"/>
</dbReference>
<evidence type="ECO:0000313" key="9">
    <source>
        <dbReference type="EMBL" id="QID83624.1"/>
    </source>
</evidence>
<evidence type="ECO:0000256" key="5">
    <source>
        <dbReference type="ARBA" id="ARBA00023235"/>
    </source>
</evidence>
<evidence type="ECO:0000256" key="2">
    <source>
        <dbReference type="ARBA" id="ARBA00002388"/>
    </source>
</evidence>
<dbReference type="OrthoDB" id="193499at2759"/>
<evidence type="ECO:0000256" key="3">
    <source>
        <dbReference type="ARBA" id="ARBA00022729"/>
    </source>
</evidence>
<name>A0A6C1E508_SACPS</name>
<dbReference type="InterPro" id="IPR020892">
    <property type="entry name" value="Cyclophilin-type_PPIase_CS"/>
</dbReference>
<dbReference type="GO" id="GO:0003755">
    <property type="term" value="F:peptidyl-prolyl cis-trans isomerase activity"/>
    <property type="evidence" value="ECO:0007669"/>
    <property type="project" value="UniProtKB-UniRule"/>
</dbReference>
<evidence type="ECO:0000313" key="10">
    <source>
        <dbReference type="Proteomes" id="UP000501346"/>
    </source>
</evidence>
<feature type="chain" id="PRO_5025714393" description="Peptidyl-prolyl cis-trans isomerase" evidence="7">
    <location>
        <begin position="23"/>
        <end position="228"/>
    </location>
</feature>
<dbReference type="GO" id="GO:0005783">
    <property type="term" value="C:endoplasmic reticulum"/>
    <property type="evidence" value="ECO:0007669"/>
    <property type="project" value="TreeGrafter"/>
</dbReference>
<evidence type="ECO:0000256" key="7">
    <source>
        <dbReference type="RuleBase" id="RU363019"/>
    </source>
</evidence>
<dbReference type="AlphaFoldDB" id="A0A6C1E508"/>
<dbReference type="GO" id="GO:0016018">
    <property type="term" value="F:cyclosporin A binding"/>
    <property type="evidence" value="ECO:0007669"/>
    <property type="project" value="TreeGrafter"/>
</dbReference>